<evidence type="ECO:0000313" key="1">
    <source>
        <dbReference type="EnsemblPlants" id="KQK92692"/>
    </source>
</evidence>
<dbReference type="InParanoid" id="K4AKY5"/>
<dbReference type="AlphaFoldDB" id="K4AKY5"/>
<proteinExistence type="predicted"/>
<dbReference type="Proteomes" id="UP000004995">
    <property type="component" value="Unassembled WGS sequence"/>
</dbReference>
<accession>K4AKY5</accession>
<sequence>MNLQRRPSNMVQDMTSSVSEALAPRSCPNLTYIFPSLLQLWEHPELTSLYDGVLPSLKNLKVKGCAKSCVKFLSLLFRNWGALATEG</sequence>
<dbReference type="EMBL" id="AGNK02006135">
    <property type="status" value="NOT_ANNOTATED_CDS"/>
    <property type="molecule type" value="Genomic_DNA"/>
</dbReference>
<reference evidence="2" key="1">
    <citation type="journal article" date="2012" name="Nat. Biotechnol.">
        <title>Reference genome sequence of the model plant Setaria.</title>
        <authorList>
            <person name="Bennetzen J.L."/>
            <person name="Schmutz J."/>
            <person name="Wang H."/>
            <person name="Percifield R."/>
            <person name="Hawkins J."/>
            <person name="Pontaroli A.C."/>
            <person name="Estep M."/>
            <person name="Feng L."/>
            <person name="Vaughn J.N."/>
            <person name="Grimwood J."/>
            <person name="Jenkins J."/>
            <person name="Barry K."/>
            <person name="Lindquist E."/>
            <person name="Hellsten U."/>
            <person name="Deshpande S."/>
            <person name="Wang X."/>
            <person name="Wu X."/>
            <person name="Mitros T."/>
            <person name="Triplett J."/>
            <person name="Yang X."/>
            <person name="Ye C.Y."/>
            <person name="Mauro-Herrera M."/>
            <person name="Wang L."/>
            <person name="Li P."/>
            <person name="Sharma M."/>
            <person name="Sharma R."/>
            <person name="Ronald P.C."/>
            <person name="Panaud O."/>
            <person name="Kellogg E.A."/>
            <person name="Brutnell T.P."/>
            <person name="Doust A.N."/>
            <person name="Tuskan G.A."/>
            <person name="Rokhsar D."/>
            <person name="Devos K.M."/>
        </authorList>
    </citation>
    <scope>NUCLEOTIDE SEQUENCE [LARGE SCALE GENOMIC DNA]</scope>
    <source>
        <strain evidence="2">cv. Yugu1</strain>
    </source>
</reference>
<name>K4AKY5_SETIT</name>
<organism evidence="1 2">
    <name type="scientific">Setaria italica</name>
    <name type="common">Foxtail millet</name>
    <name type="synonym">Panicum italicum</name>
    <dbReference type="NCBI Taxonomy" id="4555"/>
    <lineage>
        <taxon>Eukaryota</taxon>
        <taxon>Viridiplantae</taxon>
        <taxon>Streptophyta</taxon>
        <taxon>Embryophyta</taxon>
        <taxon>Tracheophyta</taxon>
        <taxon>Spermatophyta</taxon>
        <taxon>Magnoliopsida</taxon>
        <taxon>Liliopsida</taxon>
        <taxon>Poales</taxon>
        <taxon>Poaceae</taxon>
        <taxon>PACMAD clade</taxon>
        <taxon>Panicoideae</taxon>
        <taxon>Panicodae</taxon>
        <taxon>Paniceae</taxon>
        <taxon>Cenchrinae</taxon>
        <taxon>Setaria</taxon>
    </lineage>
</organism>
<dbReference type="HOGENOM" id="CLU_2487689_0_0_1"/>
<dbReference type="EnsemblPlants" id="KQK92692">
    <property type="protein sequence ID" value="KQK92692"/>
    <property type="gene ID" value="SETIT_039563mg"/>
</dbReference>
<keyword evidence="2" id="KW-1185">Reference proteome</keyword>
<dbReference type="Gramene" id="KQK92692">
    <property type="protein sequence ID" value="KQK92692"/>
    <property type="gene ID" value="SETIT_039563mg"/>
</dbReference>
<evidence type="ECO:0000313" key="2">
    <source>
        <dbReference type="Proteomes" id="UP000004995"/>
    </source>
</evidence>
<protein>
    <submittedName>
        <fullName evidence="1">Uncharacterized protein</fullName>
    </submittedName>
</protein>
<reference evidence="1" key="2">
    <citation type="submission" date="2018-08" db="UniProtKB">
        <authorList>
            <consortium name="EnsemblPlants"/>
        </authorList>
    </citation>
    <scope>IDENTIFICATION</scope>
    <source>
        <strain evidence="1">Yugu1</strain>
    </source>
</reference>